<evidence type="ECO:0000256" key="1">
    <source>
        <dbReference type="SAM" id="MobiDB-lite"/>
    </source>
</evidence>
<gene>
    <name evidence="2" type="ORF">ACH5RR_015451</name>
</gene>
<organism evidence="2 3">
    <name type="scientific">Cinchona calisaya</name>
    <dbReference type="NCBI Taxonomy" id="153742"/>
    <lineage>
        <taxon>Eukaryota</taxon>
        <taxon>Viridiplantae</taxon>
        <taxon>Streptophyta</taxon>
        <taxon>Embryophyta</taxon>
        <taxon>Tracheophyta</taxon>
        <taxon>Spermatophyta</taxon>
        <taxon>Magnoliopsida</taxon>
        <taxon>eudicotyledons</taxon>
        <taxon>Gunneridae</taxon>
        <taxon>Pentapetalae</taxon>
        <taxon>asterids</taxon>
        <taxon>lamiids</taxon>
        <taxon>Gentianales</taxon>
        <taxon>Rubiaceae</taxon>
        <taxon>Cinchonoideae</taxon>
        <taxon>Cinchoneae</taxon>
        <taxon>Cinchona</taxon>
    </lineage>
</organism>
<dbReference type="EMBL" id="JBJUIK010000007">
    <property type="protein sequence ID" value="KAL3522617.1"/>
    <property type="molecule type" value="Genomic_DNA"/>
</dbReference>
<evidence type="ECO:0000313" key="2">
    <source>
        <dbReference type="EMBL" id="KAL3522617.1"/>
    </source>
</evidence>
<sequence length="157" mass="18513">MDRKREFENKFSNIQQNDASPALPKFAKESESKRDSRIISASNVLSPFDKRSMLEILVHPRFREFKPRIYDNIQSSSLQEISGKEEKMRRLWLPIARRTFQCANRGDGSDKDINNEKGQTDDFIILNDHVEVPEESLKKVKLFFAHAVEYWNVEFYL</sequence>
<proteinExistence type="predicted"/>
<dbReference type="AlphaFoldDB" id="A0ABD2ZWS2"/>
<feature type="compositionally biased region" description="Polar residues" evidence="1">
    <location>
        <begin position="10"/>
        <end position="19"/>
    </location>
</feature>
<accession>A0ABD2ZWS2</accession>
<reference evidence="2 3" key="1">
    <citation type="submission" date="2024-11" db="EMBL/GenBank/DDBJ databases">
        <title>A near-complete genome assembly of Cinchona calisaya.</title>
        <authorList>
            <person name="Lian D.C."/>
            <person name="Zhao X.W."/>
            <person name="Wei L."/>
        </authorList>
    </citation>
    <scope>NUCLEOTIDE SEQUENCE [LARGE SCALE GENOMIC DNA]</scope>
    <source>
        <tissue evidence="2">Nenye</tissue>
    </source>
</reference>
<keyword evidence="3" id="KW-1185">Reference proteome</keyword>
<dbReference type="Proteomes" id="UP001630127">
    <property type="component" value="Unassembled WGS sequence"/>
</dbReference>
<name>A0ABD2ZWS2_9GENT</name>
<protein>
    <submittedName>
        <fullName evidence="2">Uncharacterized protein</fullName>
    </submittedName>
</protein>
<evidence type="ECO:0000313" key="3">
    <source>
        <dbReference type="Proteomes" id="UP001630127"/>
    </source>
</evidence>
<comment type="caution">
    <text evidence="2">The sequence shown here is derived from an EMBL/GenBank/DDBJ whole genome shotgun (WGS) entry which is preliminary data.</text>
</comment>
<feature type="region of interest" description="Disordered" evidence="1">
    <location>
        <begin position="1"/>
        <end position="34"/>
    </location>
</feature>